<organism evidence="13 14">
    <name type="scientific">Diaphorobacter nitroreducens</name>
    <dbReference type="NCBI Taxonomy" id="164759"/>
    <lineage>
        <taxon>Bacteria</taxon>
        <taxon>Pseudomonadati</taxon>
        <taxon>Pseudomonadota</taxon>
        <taxon>Betaproteobacteria</taxon>
        <taxon>Burkholderiales</taxon>
        <taxon>Comamonadaceae</taxon>
        <taxon>Diaphorobacter</taxon>
    </lineage>
</organism>
<feature type="binding site" evidence="9">
    <location>
        <position position="11"/>
    </location>
    <ligand>
        <name>ATP</name>
        <dbReference type="ChEBI" id="CHEBI:30616"/>
    </ligand>
</feature>
<evidence type="ECO:0000313" key="14">
    <source>
        <dbReference type="Proteomes" id="UP000271868"/>
    </source>
</evidence>
<evidence type="ECO:0000256" key="6">
    <source>
        <dbReference type="ARBA" id="ARBA00022798"/>
    </source>
</evidence>
<evidence type="ECO:0000256" key="7">
    <source>
        <dbReference type="ARBA" id="ARBA00022840"/>
    </source>
</evidence>
<evidence type="ECO:0000256" key="4">
    <source>
        <dbReference type="ARBA" id="ARBA00022741"/>
    </source>
</evidence>
<feature type="binding site" evidence="9">
    <location>
        <position position="307"/>
    </location>
    <ligand>
        <name>ADP</name>
        <dbReference type="ChEBI" id="CHEBI:456216"/>
    </ligand>
</feature>
<dbReference type="AlphaFoldDB" id="A0AAX1WZW6"/>
<dbReference type="EC" id="2.7.1.30" evidence="9"/>
<comment type="function">
    <text evidence="9">Key enzyme in the regulation of glycerol uptake and metabolism. Catalyzes the phosphorylation of glycerol to yield sn-glycerol 3-phosphate.</text>
</comment>
<feature type="binding site" evidence="9">
    <location>
        <position position="15"/>
    </location>
    <ligand>
        <name>ADP</name>
        <dbReference type="ChEBI" id="CHEBI:456216"/>
    </ligand>
</feature>
<dbReference type="InterPro" id="IPR000577">
    <property type="entry name" value="Carb_kinase_FGGY"/>
</dbReference>
<dbReference type="PANTHER" id="PTHR10196:SF69">
    <property type="entry name" value="GLYCEROL KINASE"/>
    <property type="match status" value="1"/>
</dbReference>
<dbReference type="GO" id="GO:0006072">
    <property type="term" value="P:glycerol-3-phosphate metabolic process"/>
    <property type="evidence" value="ECO:0007669"/>
    <property type="project" value="InterPro"/>
</dbReference>
<feature type="binding site" evidence="9">
    <location>
        <position position="133"/>
    </location>
    <ligand>
        <name>glycerol</name>
        <dbReference type="ChEBI" id="CHEBI:17754"/>
    </ligand>
</feature>
<dbReference type="Proteomes" id="UP000271868">
    <property type="component" value="Unassembled WGS sequence"/>
</dbReference>
<comment type="activity regulation">
    <text evidence="9">Inhibited by fructose 1,6-bisphosphate (FBP).</text>
</comment>
<comment type="caution">
    <text evidence="13">The sequence shown here is derived from an EMBL/GenBank/DDBJ whole genome shotgun (WGS) entry which is preliminary data.</text>
</comment>
<feature type="binding site" evidence="9">
    <location>
        <position position="243"/>
    </location>
    <ligand>
        <name>glycerol</name>
        <dbReference type="ChEBI" id="CHEBI:17754"/>
    </ligand>
</feature>
<dbReference type="FunFam" id="3.30.420.40:FF:000007">
    <property type="entry name" value="Glycerol kinase"/>
    <property type="match status" value="1"/>
</dbReference>
<dbReference type="InterPro" id="IPR043129">
    <property type="entry name" value="ATPase_NBD"/>
</dbReference>
<dbReference type="Gene3D" id="3.30.420.40">
    <property type="match status" value="2"/>
</dbReference>
<name>A0AAX1WZW6_9BURK</name>
<feature type="binding site" evidence="9">
    <location>
        <position position="242"/>
    </location>
    <ligand>
        <name>glycerol</name>
        <dbReference type="ChEBI" id="CHEBI:17754"/>
    </ligand>
</feature>
<feature type="binding site" evidence="9">
    <location>
        <position position="412"/>
    </location>
    <ligand>
        <name>ADP</name>
        <dbReference type="ChEBI" id="CHEBI:456216"/>
    </ligand>
</feature>
<feature type="binding site" evidence="9">
    <location>
        <position position="242"/>
    </location>
    <ligand>
        <name>sn-glycerol 3-phosphate</name>
        <dbReference type="ChEBI" id="CHEBI:57597"/>
    </ligand>
</feature>
<dbReference type="PIRSF" id="PIRSF000538">
    <property type="entry name" value="GlpK"/>
    <property type="match status" value="1"/>
</dbReference>
<feature type="binding site" evidence="9">
    <location>
        <position position="416"/>
    </location>
    <ligand>
        <name>ADP</name>
        <dbReference type="ChEBI" id="CHEBI:456216"/>
    </ligand>
</feature>
<feature type="binding site" evidence="9">
    <location>
        <position position="311"/>
    </location>
    <ligand>
        <name>ATP</name>
        <dbReference type="ChEBI" id="CHEBI:30616"/>
    </ligand>
</feature>
<evidence type="ECO:0000256" key="2">
    <source>
        <dbReference type="ARBA" id="ARBA00009156"/>
    </source>
</evidence>
<evidence type="ECO:0000259" key="12">
    <source>
        <dbReference type="Pfam" id="PF02782"/>
    </source>
</evidence>
<keyword evidence="6 9" id="KW-0319">Glycerol metabolism</keyword>
<dbReference type="GO" id="GO:0005829">
    <property type="term" value="C:cytosol"/>
    <property type="evidence" value="ECO:0007669"/>
    <property type="project" value="TreeGrafter"/>
</dbReference>
<reference evidence="13 14" key="1">
    <citation type="submission" date="2018-11" db="EMBL/GenBank/DDBJ databases">
        <title>Genomic Encyclopedia of Type Strains, Phase IV (KMG-IV): sequencing the most valuable type-strain genomes for metagenomic binning, comparative biology and taxonomic classification.</title>
        <authorList>
            <person name="Goeker M."/>
        </authorList>
    </citation>
    <scope>NUCLEOTIDE SEQUENCE [LARGE SCALE GENOMIC DNA]</scope>
    <source>
        <strain evidence="13 14">DSM 15985</strain>
    </source>
</reference>
<keyword evidence="4 9" id="KW-0547">Nucleotide-binding</keyword>
<evidence type="ECO:0000256" key="9">
    <source>
        <dbReference type="HAMAP-Rule" id="MF_00186"/>
    </source>
</evidence>
<evidence type="ECO:0000256" key="3">
    <source>
        <dbReference type="ARBA" id="ARBA00022679"/>
    </source>
</evidence>
<feature type="binding site" evidence="9">
    <location>
        <position position="81"/>
    </location>
    <ligand>
        <name>sn-glycerol 3-phosphate</name>
        <dbReference type="ChEBI" id="CHEBI:57597"/>
    </ligand>
</feature>
<dbReference type="GO" id="GO:0019563">
    <property type="term" value="P:glycerol catabolic process"/>
    <property type="evidence" value="ECO:0007669"/>
    <property type="project" value="UniProtKB-UniRule"/>
</dbReference>
<feature type="binding site" evidence="9">
    <location>
        <position position="11"/>
    </location>
    <ligand>
        <name>sn-glycerol 3-phosphate</name>
        <dbReference type="ChEBI" id="CHEBI:57597"/>
    </ligand>
</feature>
<feature type="binding site" evidence="9">
    <location>
        <position position="82"/>
    </location>
    <ligand>
        <name>glycerol</name>
        <dbReference type="ChEBI" id="CHEBI:17754"/>
    </ligand>
</feature>
<feature type="binding site" evidence="9">
    <location>
        <position position="13"/>
    </location>
    <ligand>
        <name>ATP</name>
        <dbReference type="ChEBI" id="CHEBI:30616"/>
    </ligand>
</feature>
<dbReference type="SUPFAM" id="SSF53067">
    <property type="entry name" value="Actin-like ATPase domain"/>
    <property type="match status" value="2"/>
</dbReference>
<dbReference type="GO" id="GO:0004370">
    <property type="term" value="F:glycerol kinase activity"/>
    <property type="evidence" value="ECO:0007669"/>
    <property type="project" value="UniProtKB-UniRule"/>
</dbReference>
<proteinExistence type="inferred from homology"/>
<dbReference type="RefSeq" id="WP_123674857.1">
    <property type="nucleotide sequence ID" value="NZ_DAMASD010000011.1"/>
</dbReference>
<gene>
    <name evidence="9" type="primary">glpK</name>
    <name evidence="13" type="ORF">EDC60_0104</name>
</gene>
<accession>A0AAX1WZW6</accession>
<feature type="domain" description="Carbohydrate kinase FGGY N-terminal" evidence="11">
    <location>
        <begin position="3"/>
        <end position="249"/>
    </location>
</feature>
<protein>
    <recommendedName>
        <fullName evidence="9">Glycerol kinase</fullName>
        <ecNumber evidence="9">2.7.1.30</ecNumber>
    </recommendedName>
    <alternativeName>
        <fullName evidence="9">ATP:glycerol 3-phosphotransferase</fullName>
    </alternativeName>
    <alternativeName>
        <fullName evidence="9">Glycerokinase</fullName>
        <shortName evidence="9">GK</shortName>
    </alternativeName>
</protein>
<evidence type="ECO:0000256" key="10">
    <source>
        <dbReference type="RuleBase" id="RU003733"/>
    </source>
</evidence>
<evidence type="ECO:0000256" key="8">
    <source>
        <dbReference type="ARBA" id="ARBA00052101"/>
    </source>
</evidence>
<comment type="pathway">
    <text evidence="1 9">Polyol metabolism; glycerol degradation via glycerol kinase pathway; sn-glycerol 3-phosphate from glycerol: step 1/1.</text>
</comment>
<dbReference type="HAMAP" id="MF_00186">
    <property type="entry name" value="Glycerol_kin"/>
    <property type="match status" value="1"/>
</dbReference>
<keyword evidence="14" id="KW-1185">Reference proteome</keyword>
<evidence type="ECO:0000256" key="5">
    <source>
        <dbReference type="ARBA" id="ARBA00022777"/>
    </source>
</evidence>
<dbReference type="FunFam" id="3.30.420.40:FF:000008">
    <property type="entry name" value="Glycerol kinase"/>
    <property type="match status" value="1"/>
</dbReference>
<feature type="binding site" evidence="9">
    <location>
        <position position="82"/>
    </location>
    <ligand>
        <name>sn-glycerol 3-phosphate</name>
        <dbReference type="ChEBI" id="CHEBI:57597"/>
    </ligand>
</feature>
<dbReference type="InterPro" id="IPR018484">
    <property type="entry name" value="FGGY_N"/>
</dbReference>
<keyword evidence="3 9" id="KW-0808">Transferase</keyword>
<feature type="binding site" evidence="9">
    <location>
        <position position="264"/>
    </location>
    <ligand>
        <name>ATP</name>
        <dbReference type="ChEBI" id="CHEBI:30616"/>
    </ligand>
</feature>
<keyword evidence="5 9" id="KW-0418">Kinase</keyword>
<dbReference type="GO" id="GO:0005524">
    <property type="term" value="F:ATP binding"/>
    <property type="evidence" value="ECO:0007669"/>
    <property type="project" value="UniProtKB-UniRule"/>
</dbReference>
<dbReference type="PROSITE" id="PS00933">
    <property type="entry name" value="FGGY_KINASES_1"/>
    <property type="match status" value="1"/>
</dbReference>
<sequence>MTYLLALDQGTSSSRSIVFDERGRIVAQAQRELPQIYPRPGWVEHDPREIWRTQLATAQDALREARITAQDVRALGITNQRETTVLWNRRTGQPVHHAIVWQDRRAEPACAQLREQGHAAAIQAKTGLLIDAYFSGTKLQWLLDHVPGARDAAEAGELAFGTVDSWLIWQLTGGKRHVTDVSNASRTMLFNVHTNQWDDELLQLLRIPRALMPEVLPSASDFGATDAALLGGPIAIGGVAGDQQSALFGQACFTAGMAKNTYGTGCFMLMHTGSRFQKSENGLLTTSAAQASRSPEYAMEGSVFVGGAVVQWLRDGLRAISASSEVQALAESVPDSGGVMMVPAFTGLGAPYWKPDARGTITGLTRGTTIAHIARAALESIAYQSAALLAAMSRDAVAAGGAPVSELRVDGGACVNDLLMQFQADLLGIPVVRPAVVETTALGAAYLAGLASGVYASTDELSALWQAERRFTPTLPRSQAEALMARWEHAVAQAVLPG</sequence>
<dbReference type="InterPro" id="IPR018485">
    <property type="entry name" value="FGGY_C"/>
</dbReference>
<evidence type="ECO:0000256" key="1">
    <source>
        <dbReference type="ARBA" id="ARBA00005190"/>
    </source>
</evidence>
<dbReference type="InterPro" id="IPR018483">
    <property type="entry name" value="Carb_kinase_FGGY_CS"/>
</dbReference>
<feature type="binding site" evidence="9">
    <location>
        <position position="133"/>
    </location>
    <ligand>
        <name>sn-glycerol 3-phosphate</name>
        <dbReference type="ChEBI" id="CHEBI:57597"/>
    </ligand>
</feature>
<dbReference type="Pfam" id="PF02782">
    <property type="entry name" value="FGGY_C"/>
    <property type="match status" value="1"/>
</dbReference>
<feature type="binding site" evidence="9">
    <location>
        <position position="412"/>
    </location>
    <ligand>
        <name>ATP</name>
        <dbReference type="ChEBI" id="CHEBI:30616"/>
    </ligand>
</feature>
<evidence type="ECO:0000259" key="11">
    <source>
        <dbReference type="Pfam" id="PF00370"/>
    </source>
</evidence>
<dbReference type="NCBIfam" id="NF000756">
    <property type="entry name" value="PRK00047.1"/>
    <property type="match status" value="1"/>
</dbReference>
<dbReference type="PROSITE" id="PS00445">
    <property type="entry name" value="FGGY_KINASES_2"/>
    <property type="match status" value="1"/>
</dbReference>
<evidence type="ECO:0000313" key="13">
    <source>
        <dbReference type="EMBL" id="ROR50353.1"/>
    </source>
</evidence>
<feature type="binding site" evidence="9">
    <location>
        <position position="11"/>
    </location>
    <ligand>
        <name>ADP</name>
        <dbReference type="ChEBI" id="CHEBI:456216"/>
    </ligand>
</feature>
<dbReference type="PANTHER" id="PTHR10196">
    <property type="entry name" value="SUGAR KINASE"/>
    <property type="match status" value="1"/>
</dbReference>
<feature type="binding site" evidence="9">
    <location>
        <position position="81"/>
    </location>
    <ligand>
        <name>glycerol</name>
        <dbReference type="ChEBI" id="CHEBI:17754"/>
    </ligand>
</feature>
<dbReference type="Pfam" id="PF00370">
    <property type="entry name" value="FGGY_N"/>
    <property type="match status" value="1"/>
</dbReference>
<feature type="binding site" evidence="9">
    <location>
        <position position="307"/>
    </location>
    <ligand>
        <name>ATP</name>
        <dbReference type="ChEBI" id="CHEBI:30616"/>
    </ligand>
</feature>
<comment type="similarity">
    <text evidence="2 9 10">Belongs to the FGGY kinase family.</text>
</comment>
<feature type="binding site" evidence="9">
    <location>
        <position position="12"/>
    </location>
    <ligand>
        <name>ATP</name>
        <dbReference type="ChEBI" id="CHEBI:30616"/>
    </ligand>
</feature>
<dbReference type="InterPro" id="IPR005999">
    <property type="entry name" value="Glycerol_kin"/>
</dbReference>
<feature type="binding site" evidence="9">
    <location>
        <position position="264"/>
    </location>
    <ligand>
        <name>ADP</name>
        <dbReference type="ChEBI" id="CHEBI:456216"/>
    </ligand>
</feature>
<keyword evidence="7 9" id="KW-0067">ATP-binding</keyword>
<comment type="catalytic activity">
    <reaction evidence="8 9">
        <text>glycerol + ATP = sn-glycerol 3-phosphate + ADP + H(+)</text>
        <dbReference type="Rhea" id="RHEA:21644"/>
        <dbReference type="ChEBI" id="CHEBI:15378"/>
        <dbReference type="ChEBI" id="CHEBI:17754"/>
        <dbReference type="ChEBI" id="CHEBI:30616"/>
        <dbReference type="ChEBI" id="CHEBI:57597"/>
        <dbReference type="ChEBI" id="CHEBI:456216"/>
        <dbReference type="EC" id="2.7.1.30"/>
    </reaction>
</comment>
<dbReference type="EMBL" id="RJVL01000001">
    <property type="protein sequence ID" value="ROR50353.1"/>
    <property type="molecule type" value="Genomic_DNA"/>
</dbReference>
<dbReference type="NCBIfam" id="TIGR01311">
    <property type="entry name" value="glycerol_kin"/>
    <property type="match status" value="1"/>
</dbReference>
<feature type="domain" description="Carbohydrate kinase FGGY C-terminal" evidence="12">
    <location>
        <begin position="259"/>
        <end position="451"/>
    </location>
</feature>
<dbReference type="CDD" id="cd07786">
    <property type="entry name" value="FGGY_EcGK_like"/>
    <property type="match status" value="1"/>
</dbReference>